<gene>
    <name evidence="4" type="primary">ankrd52</name>
    <name evidence="4" type="ORF">AK812_SmicGene37063</name>
</gene>
<evidence type="ECO:0000313" key="4">
    <source>
        <dbReference type="EMBL" id="OLP82281.1"/>
    </source>
</evidence>
<dbReference type="Pfam" id="PF13637">
    <property type="entry name" value="Ank_4"/>
    <property type="match status" value="1"/>
</dbReference>
<dbReference type="EMBL" id="LSRX01001208">
    <property type="protein sequence ID" value="OLP82281.1"/>
    <property type="molecule type" value="Genomic_DNA"/>
</dbReference>
<dbReference type="InterPro" id="IPR036770">
    <property type="entry name" value="Ankyrin_rpt-contain_sf"/>
</dbReference>
<dbReference type="Proteomes" id="UP000186817">
    <property type="component" value="Unassembled WGS sequence"/>
</dbReference>
<dbReference type="Pfam" id="PF12796">
    <property type="entry name" value="Ank_2"/>
    <property type="match status" value="1"/>
</dbReference>
<dbReference type="InterPro" id="IPR002110">
    <property type="entry name" value="Ankyrin_rpt"/>
</dbReference>
<dbReference type="Gene3D" id="1.25.40.20">
    <property type="entry name" value="Ankyrin repeat-containing domain"/>
    <property type="match status" value="2"/>
</dbReference>
<comment type="caution">
    <text evidence="4">The sequence shown here is derived from an EMBL/GenBank/DDBJ whole genome shotgun (WGS) entry which is preliminary data.</text>
</comment>
<evidence type="ECO:0000256" key="3">
    <source>
        <dbReference type="SAM" id="MobiDB-lite"/>
    </source>
</evidence>
<dbReference type="PANTHER" id="PTHR24198:SF165">
    <property type="entry name" value="ANKYRIN REPEAT-CONTAINING PROTEIN-RELATED"/>
    <property type="match status" value="1"/>
</dbReference>
<evidence type="ECO:0000313" key="5">
    <source>
        <dbReference type="Proteomes" id="UP000186817"/>
    </source>
</evidence>
<evidence type="ECO:0000256" key="1">
    <source>
        <dbReference type="ARBA" id="ARBA00022737"/>
    </source>
</evidence>
<evidence type="ECO:0000256" key="2">
    <source>
        <dbReference type="ARBA" id="ARBA00023043"/>
    </source>
</evidence>
<feature type="region of interest" description="Disordered" evidence="3">
    <location>
        <begin position="1"/>
        <end position="39"/>
    </location>
</feature>
<keyword evidence="1" id="KW-0677">Repeat</keyword>
<dbReference type="Pfam" id="PF00023">
    <property type="entry name" value="Ank"/>
    <property type="match status" value="1"/>
</dbReference>
<keyword evidence="2" id="KW-0040">ANK repeat</keyword>
<feature type="compositionally biased region" description="Pro residues" evidence="3">
    <location>
        <begin position="9"/>
        <end position="22"/>
    </location>
</feature>
<dbReference type="OrthoDB" id="341259at2759"/>
<accession>A0A1Q9CH74</accession>
<proteinExistence type="predicted"/>
<dbReference type="SUPFAM" id="SSF48403">
    <property type="entry name" value="Ankyrin repeat"/>
    <property type="match status" value="1"/>
</dbReference>
<dbReference type="PANTHER" id="PTHR24198">
    <property type="entry name" value="ANKYRIN REPEAT AND PROTEIN KINASE DOMAIN-CONTAINING PROTEIN"/>
    <property type="match status" value="1"/>
</dbReference>
<keyword evidence="5" id="KW-1185">Reference proteome</keyword>
<dbReference type="SMART" id="SM00248">
    <property type="entry name" value="ANK"/>
    <property type="match status" value="5"/>
</dbReference>
<dbReference type="AlphaFoldDB" id="A0A1Q9CH74"/>
<sequence length="599" mass="65381">MGSGSSSAKPPPEVSVPVVPQPREPELQDETAAGPGHRAASLRRVQAARKALVAIQCHQGATSASRGSPVRAKVSMFLWSGSRMLEKEVVASTVGELIRAARDTLDVDVDVICEGVELQHMPADLGLYDGVCRSFPATLQAYAAGSTERAKWLENLLELQIDSVRRLVYGCWWSSISFGCHSDCETLLSRSKSAQRARKSHPDVPEPEPELVSLVRDLQEELIESVGPNGFSALETAIESGDANLCRILVEARANLENSLDRALVRLDHGHGQNGQNGQNVEDVCRILWRDGVEIESFEAWKSKKPWERCLRAAATGCTWLVKDLLQKEKLKFEDVVCPRTQWNLTLEAALTSNGSLMELAMQNGKNVTKCDRSGRSALHYAALQGDEQLLVVIAEGLGQCALDHLDSADELGRTPLWYAAGGGHAAVCSWLCSRRCDPAKRDIEGTTAYFQAVCSSRNEPVLASLFPGKPCLVQQFFDCTADSKGLTLWHAAAMTNAVSAVEWMVQHAESPSDILCRGSMEGDTPLLRATMEGHAEMALLLIALRADPGLLAPGSPRDWAEVLPLPELQNTFWRHRNEIADAGWAVRCGKALICQDDF</sequence>
<protein>
    <submittedName>
        <fullName evidence="4">Serine/threonine-protein phosphatase 6 regulatory ankyrin repeat subunit C</fullName>
    </submittedName>
</protein>
<organism evidence="4 5">
    <name type="scientific">Symbiodinium microadriaticum</name>
    <name type="common">Dinoflagellate</name>
    <name type="synonym">Zooxanthella microadriatica</name>
    <dbReference type="NCBI Taxonomy" id="2951"/>
    <lineage>
        <taxon>Eukaryota</taxon>
        <taxon>Sar</taxon>
        <taxon>Alveolata</taxon>
        <taxon>Dinophyceae</taxon>
        <taxon>Suessiales</taxon>
        <taxon>Symbiodiniaceae</taxon>
        <taxon>Symbiodinium</taxon>
    </lineage>
</organism>
<name>A0A1Q9CH74_SYMMI</name>
<reference evidence="4 5" key="1">
    <citation type="submission" date="2016-02" db="EMBL/GenBank/DDBJ databases">
        <title>Genome analysis of coral dinoflagellate symbionts highlights evolutionary adaptations to a symbiotic lifestyle.</title>
        <authorList>
            <person name="Aranda M."/>
            <person name="Li Y."/>
            <person name="Liew Y.J."/>
            <person name="Baumgarten S."/>
            <person name="Simakov O."/>
            <person name="Wilson M."/>
            <person name="Piel J."/>
            <person name="Ashoor H."/>
            <person name="Bougouffa S."/>
            <person name="Bajic V.B."/>
            <person name="Ryu T."/>
            <person name="Ravasi T."/>
            <person name="Bayer T."/>
            <person name="Micklem G."/>
            <person name="Kim H."/>
            <person name="Bhak J."/>
            <person name="Lajeunesse T.C."/>
            <person name="Voolstra C.R."/>
        </authorList>
    </citation>
    <scope>NUCLEOTIDE SEQUENCE [LARGE SCALE GENOMIC DNA]</scope>
    <source>
        <strain evidence="4 5">CCMP2467</strain>
    </source>
</reference>